<dbReference type="GO" id="GO:0006788">
    <property type="term" value="P:heme oxidation"/>
    <property type="evidence" value="ECO:0007669"/>
    <property type="project" value="InterPro"/>
</dbReference>
<sequence>MNAATEQMIANQLSQRLKHETATEHERMHKLMAEAAVFSSKERYTQFTLSQYYFQKEIEHLFEKQGVAELIPDLGIRGRSQQALADLQDLGLVPKGEPLQSKNVEMPEALGWIYVSEGSTLGAAFLFKEAQKHLGFSETFAARNLAAYPEGRAKVWKRFVQALDETGFDQSQQDRVIQGALDAFGYFGNALNRLDEMH</sequence>
<dbReference type="AlphaFoldDB" id="A0A1L6KMM3"/>
<evidence type="ECO:0000313" key="1">
    <source>
        <dbReference type="EMBL" id="NAR73804.1"/>
    </source>
</evidence>
<dbReference type="Gene3D" id="1.20.910.10">
    <property type="entry name" value="Heme oxygenase-like"/>
    <property type="match status" value="1"/>
</dbReference>
<organism evidence="1 2">
    <name type="scientific">Acinetobacter haemolyticus</name>
    <dbReference type="NCBI Taxonomy" id="29430"/>
    <lineage>
        <taxon>Bacteria</taxon>
        <taxon>Pseudomonadati</taxon>
        <taxon>Pseudomonadota</taxon>
        <taxon>Gammaproteobacteria</taxon>
        <taxon>Moraxellales</taxon>
        <taxon>Moraxellaceae</taxon>
        <taxon>Acinetobacter</taxon>
    </lineage>
</organism>
<comment type="caution">
    <text evidence="1">The sequence shown here is derived from an EMBL/GenBank/DDBJ whole genome shotgun (WGS) entry which is preliminary data.</text>
</comment>
<gene>
    <name evidence="1" type="ORF">GPS52_09890</name>
</gene>
<dbReference type="InterPro" id="IPR016084">
    <property type="entry name" value="Haem_Oase-like_multi-hlx"/>
</dbReference>
<dbReference type="EMBL" id="WTTO01000026">
    <property type="protein sequence ID" value="NAR73804.1"/>
    <property type="molecule type" value="Genomic_DNA"/>
</dbReference>
<evidence type="ECO:0000313" key="2">
    <source>
        <dbReference type="Proteomes" id="UP000451048"/>
    </source>
</evidence>
<dbReference type="Proteomes" id="UP000451048">
    <property type="component" value="Unassembled WGS sequence"/>
</dbReference>
<dbReference type="InterPro" id="IPR016053">
    <property type="entry name" value="Haem_Oase-like"/>
</dbReference>
<dbReference type="RefSeq" id="WP_017395133.1">
    <property type="nucleotide sequence ID" value="NZ_CP018871.1"/>
</dbReference>
<dbReference type="Pfam" id="PF01126">
    <property type="entry name" value="Heme_oxygenase"/>
    <property type="match status" value="1"/>
</dbReference>
<dbReference type="SUPFAM" id="SSF48613">
    <property type="entry name" value="Heme oxygenase-like"/>
    <property type="match status" value="1"/>
</dbReference>
<dbReference type="KEGG" id="ahl:AHTJS_08015"/>
<reference evidence="1 2" key="1">
    <citation type="submission" date="2019-12" db="EMBL/GenBank/DDBJ databases">
        <title>Acinetobacter haemolyticus comparative genomics.</title>
        <authorList>
            <person name="Castro-Jaimes S."/>
            <person name="Bello-Lopez E."/>
            <person name="Velazquez-Acosta C."/>
            <person name="Volkow-Fernandez P."/>
            <person name="Lozano-Zarain P."/>
            <person name="Castillo Ramirez S."/>
            <person name="Cevallos M.A."/>
        </authorList>
    </citation>
    <scope>NUCLEOTIDE SEQUENCE [LARGE SCALE GENOMIC DNA]</scope>
    <source>
        <strain evidence="1 2">AN10</strain>
    </source>
</reference>
<name>A0A1L6KMM3_ACIHA</name>
<accession>A0A1L6KMM3</accession>
<dbReference type="CDD" id="cd19166">
    <property type="entry name" value="HemeO-bac"/>
    <property type="match status" value="1"/>
</dbReference>
<proteinExistence type="predicted"/>
<dbReference type="OrthoDB" id="9149607at2"/>
<dbReference type="GO" id="GO:0004392">
    <property type="term" value="F:heme oxygenase (decyclizing) activity"/>
    <property type="evidence" value="ECO:0007669"/>
    <property type="project" value="InterPro"/>
</dbReference>
<protein>
    <submittedName>
        <fullName evidence="1">Biliverdin-producing heme oxygenase</fullName>
    </submittedName>
</protein>